<evidence type="ECO:0000313" key="4">
    <source>
        <dbReference type="Proteomes" id="UP000236654"/>
    </source>
</evidence>
<dbReference type="AlphaFoldDB" id="A0A2I0R6W0"/>
<comment type="caution">
    <text evidence="3">The sequence shown here is derived from an EMBL/GenBank/DDBJ whole genome shotgun (WGS) entry which is preliminary data.</text>
</comment>
<dbReference type="PRINTS" id="PR01438">
    <property type="entry name" value="UNVRSLSTRESS"/>
</dbReference>
<dbReference type="PANTHER" id="PTHR46268">
    <property type="entry name" value="STRESS RESPONSE PROTEIN NHAX"/>
    <property type="match status" value="1"/>
</dbReference>
<dbReference type="CDD" id="cd00293">
    <property type="entry name" value="USP-like"/>
    <property type="match status" value="1"/>
</dbReference>
<dbReference type="Proteomes" id="UP000236654">
    <property type="component" value="Unassembled WGS sequence"/>
</dbReference>
<dbReference type="Gene3D" id="3.40.50.620">
    <property type="entry name" value="HUPs"/>
    <property type="match status" value="2"/>
</dbReference>
<reference evidence="3 4" key="1">
    <citation type="submission" date="2017-12" db="EMBL/GenBank/DDBJ databases">
        <title>The draft genome sequence of Brumimicrobium saltpan LHR20.</title>
        <authorList>
            <person name="Do Z.-J."/>
            <person name="Luo H.-R."/>
        </authorList>
    </citation>
    <scope>NUCLEOTIDE SEQUENCE [LARGE SCALE GENOMIC DNA]</scope>
    <source>
        <strain evidence="3 4">LHR20</strain>
    </source>
</reference>
<name>A0A2I0R6W0_9FLAO</name>
<accession>A0A2I0R6W0</accession>
<dbReference type="EMBL" id="PJNI01000001">
    <property type="protein sequence ID" value="PKR82307.1"/>
    <property type="molecule type" value="Genomic_DNA"/>
</dbReference>
<dbReference type="InterPro" id="IPR014729">
    <property type="entry name" value="Rossmann-like_a/b/a_fold"/>
</dbReference>
<comment type="similarity">
    <text evidence="1">Belongs to the universal stress protein A family.</text>
</comment>
<sequence length="279" mass="31884">MMKILFPTDFSKAAETAFFYALQMTMKLEAELVLVHVYELPDLGRALHNTSKEVYEIMEMETLENFKKSVNELREKATQKGFSNIEFKHLMAEGQIVPRIVNIAKEEEADFIVMGTTGATGLKEVFLGSVASGVIDNAPCNVLSIPQEVSLQDTIKKVAYLTNYKDEEVVSFNEVYRFAKYFNATTCSIHFEKEVDDLSEKEMQAWKNKLIVDTTNLNSYVITGNNFEEAICQLYAEKNIDILAIQPRKRNFFTQVFKKSLSKQIVQRLKIPLFTLPAK</sequence>
<dbReference type="RefSeq" id="WP_101333491.1">
    <property type="nucleotide sequence ID" value="NZ_PJNI01000001.1"/>
</dbReference>
<dbReference type="OrthoDB" id="9788959at2"/>
<evidence type="ECO:0000259" key="2">
    <source>
        <dbReference type="Pfam" id="PF00582"/>
    </source>
</evidence>
<organism evidence="3 4">
    <name type="scientific">Brumimicrobium salinarum</name>
    <dbReference type="NCBI Taxonomy" id="2058658"/>
    <lineage>
        <taxon>Bacteria</taxon>
        <taxon>Pseudomonadati</taxon>
        <taxon>Bacteroidota</taxon>
        <taxon>Flavobacteriia</taxon>
        <taxon>Flavobacteriales</taxon>
        <taxon>Crocinitomicaceae</taxon>
        <taxon>Brumimicrobium</taxon>
    </lineage>
</organism>
<dbReference type="PANTHER" id="PTHR46268:SF6">
    <property type="entry name" value="UNIVERSAL STRESS PROTEIN UP12"/>
    <property type="match status" value="1"/>
</dbReference>
<evidence type="ECO:0000313" key="3">
    <source>
        <dbReference type="EMBL" id="PKR82307.1"/>
    </source>
</evidence>
<gene>
    <name evidence="3" type="ORF">CW751_02955</name>
</gene>
<protein>
    <recommendedName>
        <fullName evidence="2">UspA domain-containing protein</fullName>
    </recommendedName>
</protein>
<evidence type="ECO:0000256" key="1">
    <source>
        <dbReference type="ARBA" id="ARBA00008791"/>
    </source>
</evidence>
<dbReference type="SUPFAM" id="SSF52402">
    <property type="entry name" value="Adenine nucleotide alpha hydrolases-like"/>
    <property type="match status" value="2"/>
</dbReference>
<keyword evidence="4" id="KW-1185">Reference proteome</keyword>
<dbReference type="InterPro" id="IPR006015">
    <property type="entry name" value="Universal_stress_UspA"/>
</dbReference>
<proteinExistence type="inferred from homology"/>
<feature type="domain" description="UspA" evidence="2">
    <location>
        <begin position="2"/>
        <end position="145"/>
    </location>
</feature>
<dbReference type="Pfam" id="PF00582">
    <property type="entry name" value="Usp"/>
    <property type="match status" value="1"/>
</dbReference>
<dbReference type="InterPro" id="IPR006016">
    <property type="entry name" value="UspA"/>
</dbReference>